<evidence type="ECO:0000313" key="4">
    <source>
        <dbReference type="WBParaSite" id="TTAC_0001122301-mRNA-1"/>
    </source>
</evidence>
<dbReference type="EMBL" id="UYWX01023207">
    <property type="protein sequence ID" value="VDM36186.1"/>
    <property type="molecule type" value="Genomic_DNA"/>
</dbReference>
<protein>
    <submittedName>
        <fullName evidence="2 4">Uncharacterized protein</fullName>
    </submittedName>
</protein>
<name>A0A0R3XCE6_HYDTA</name>
<evidence type="ECO:0000313" key="3">
    <source>
        <dbReference type="Proteomes" id="UP000274429"/>
    </source>
</evidence>
<accession>A0A0R3XCE6</accession>
<sequence>MLEECEEEPTGKKTQNNIFSSSALLSTTGQRVKTKAPKMGERRTSSCWFGLQMVHYETGEVAAERRGFDLMRSTRLWVLLKAGVREAPKLNNFFQTVKV</sequence>
<evidence type="ECO:0000256" key="1">
    <source>
        <dbReference type="SAM" id="MobiDB-lite"/>
    </source>
</evidence>
<dbReference type="AlphaFoldDB" id="A0A0R3XCE6"/>
<proteinExistence type="predicted"/>
<evidence type="ECO:0000313" key="2">
    <source>
        <dbReference type="EMBL" id="VDM36186.1"/>
    </source>
</evidence>
<feature type="region of interest" description="Disordered" evidence="1">
    <location>
        <begin position="1"/>
        <end position="20"/>
    </location>
</feature>
<reference evidence="4" key="1">
    <citation type="submission" date="2017-02" db="UniProtKB">
        <authorList>
            <consortium name="WormBaseParasite"/>
        </authorList>
    </citation>
    <scope>IDENTIFICATION</scope>
</reference>
<dbReference type="WBParaSite" id="TTAC_0001122301-mRNA-1">
    <property type="protein sequence ID" value="TTAC_0001122301-mRNA-1"/>
    <property type="gene ID" value="TTAC_0001122301"/>
</dbReference>
<keyword evidence="3" id="KW-1185">Reference proteome</keyword>
<reference evidence="2 3" key="2">
    <citation type="submission" date="2018-11" db="EMBL/GenBank/DDBJ databases">
        <authorList>
            <consortium name="Pathogen Informatics"/>
        </authorList>
    </citation>
    <scope>NUCLEOTIDE SEQUENCE [LARGE SCALE GENOMIC DNA]</scope>
</reference>
<gene>
    <name evidence="2" type="ORF">TTAC_LOCUS11206</name>
</gene>
<dbReference type="Proteomes" id="UP000274429">
    <property type="component" value="Unassembled WGS sequence"/>
</dbReference>
<organism evidence="4">
    <name type="scientific">Hydatigena taeniaeformis</name>
    <name type="common">Feline tapeworm</name>
    <name type="synonym">Taenia taeniaeformis</name>
    <dbReference type="NCBI Taxonomy" id="6205"/>
    <lineage>
        <taxon>Eukaryota</taxon>
        <taxon>Metazoa</taxon>
        <taxon>Spiralia</taxon>
        <taxon>Lophotrochozoa</taxon>
        <taxon>Platyhelminthes</taxon>
        <taxon>Cestoda</taxon>
        <taxon>Eucestoda</taxon>
        <taxon>Cyclophyllidea</taxon>
        <taxon>Taeniidae</taxon>
        <taxon>Hydatigera</taxon>
    </lineage>
</organism>